<feature type="transmembrane region" description="Helical" evidence="1">
    <location>
        <begin position="49"/>
        <end position="77"/>
    </location>
</feature>
<feature type="transmembrane region" description="Helical" evidence="1">
    <location>
        <begin position="368"/>
        <end position="387"/>
    </location>
</feature>
<keyword evidence="1" id="KW-0812">Transmembrane</keyword>
<accession>A0ABQ2JIQ3</accession>
<evidence type="ECO:0000259" key="3">
    <source>
        <dbReference type="Pfam" id="PF13194"/>
    </source>
</evidence>
<evidence type="ECO:0000313" key="5">
    <source>
        <dbReference type="Proteomes" id="UP000605099"/>
    </source>
</evidence>
<feature type="transmembrane region" description="Helical" evidence="1">
    <location>
        <begin position="399"/>
        <end position="419"/>
    </location>
</feature>
<dbReference type="Pfam" id="PF02308">
    <property type="entry name" value="MgtC"/>
    <property type="match status" value="1"/>
</dbReference>
<sequence length="420" mass="43010">MPIDSQFERLAIALAIGLLFGLERGWSLREVPEGKRAAGLRTYGLSGLLGGIGALVASTAGAIFLSFAFLTFGLITAAFQYLEARTEQGFSVTGTVAGLLAFLLGAYAVLGEMSVAIASAAAATAMLAFKQPLHAWLKMLTWPEIRAFVILVVMTALIAPILPDKAIDPWNAINPTEIWRFTILLAAVSFLGYFAIRIFGERAGLIVSALAGGLASSTAAALTFAKMARAHPDACWLLSGATLMSCAVMMARVIVVVGIANPSLLGLIMLPLAISGSVILILGAIFILRAGKRNMERPQIAMTSPLELGTALKLAGLIAGVMLVSKLAAQFSGPAGVFGLSAISGLADVDAISLSLSQLSKGALDPQIAAIGIGLAVTANTLTKSLLGALTGSPKHGLIVGAGSAVALITAGGALFLTIG</sequence>
<protein>
    <submittedName>
        <fullName evidence="4">Membrane protein</fullName>
    </submittedName>
</protein>
<feature type="transmembrane region" description="Helical" evidence="1">
    <location>
        <begin position="115"/>
        <end position="133"/>
    </location>
</feature>
<feature type="domain" description="MgtC/SapB/SrpB/YhiD N-terminal" evidence="2">
    <location>
        <begin position="10"/>
        <end position="135"/>
    </location>
</feature>
<feature type="transmembrane region" description="Helical" evidence="1">
    <location>
        <begin position="89"/>
        <end position="109"/>
    </location>
</feature>
<dbReference type="Proteomes" id="UP000605099">
    <property type="component" value="Unassembled WGS sequence"/>
</dbReference>
<dbReference type="InterPro" id="IPR049177">
    <property type="entry name" value="MgtC_SapB_SrpB_YhiD_N"/>
</dbReference>
<comment type="caution">
    <text evidence="4">The sequence shown here is derived from an EMBL/GenBank/DDBJ whole genome shotgun (WGS) entry which is preliminary data.</text>
</comment>
<feature type="domain" description="DUF4010" evidence="3">
    <location>
        <begin position="183"/>
        <end position="392"/>
    </location>
</feature>
<name>A0ABQ2JIQ3_9SPHN</name>
<keyword evidence="1" id="KW-0472">Membrane</keyword>
<organism evidence="4 5">
    <name type="scientific">Novosphingobium indicum</name>
    <dbReference type="NCBI Taxonomy" id="462949"/>
    <lineage>
        <taxon>Bacteria</taxon>
        <taxon>Pseudomonadati</taxon>
        <taxon>Pseudomonadota</taxon>
        <taxon>Alphaproteobacteria</taxon>
        <taxon>Sphingomonadales</taxon>
        <taxon>Sphingomonadaceae</taxon>
        <taxon>Novosphingobium</taxon>
    </lineage>
</organism>
<keyword evidence="1" id="KW-1133">Transmembrane helix</keyword>
<feature type="transmembrane region" description="Helical" evidence="1">
    <location>
        <begin position="308"/>
        <end position="325"/>
    </location>
</feature>
<feature type="transmembrane region" description="Helical" evidence="1">
    <location>
        <begin position="236"/>
        <end position="257"/>
    </location>
</feature>
<dbReference type="PANTHER" id="PTHR39084:SF1">
    <property type="entry name" value="DUF4010 DOMAIN-CONTAINING PROTEIN"/>
    <property type="match status" value="1"/>
</dbReference>
<evidence type="ECO:0000259" key="2">
    <source>
        <dbReference type="Pfam" id="PF02308"/>
    </source>
</evidence>
<reference evidence="5" key="1">
    <citation type="journal article" date="2019" name="Int. J. Syst. Evol. Microbiol.">
        <title>The Global Catalogue of Microorganisms (GCM) 10K type strain sequencing project: providing services to taxonomists for standard genome sequencing and annotation.</title>
        <authorList>
            <consortium name="The Broad Institute Genomics Platform"/>
            <consortium name="The Broad Institute Genome Sequencing Center for Infectious Disease"/>
            <person name="Wu L."/>
            <person name="Ma J."/>
        </authorList>
    </citation>
    <scope>NUCLEOTIDE SEQUENCE [LARGE SCALE GENOMIC DNA]</scope>
    <source>
        <strain evidence="5">CGMCC 1.6784</strain>
    </source>
</reference>
<dbReference type="RefSeq" id="WP_188818857.1">
    <property type="nucleotide sequence ID" value="NZ_BMLK01000005.1"/>
</dbReference>
<evidence type="ECO:0000256" key="1">
    <source>
        <dbReference type="SAM" id="Phobius"/>
    </source>
</evidence>
<proteinExistence type="predicted"/>
<feature type="transmembrane region" description="Helical" evidence="1">
    <location>
        <begin position="178"/>
        <end position="196"/>
    </location>
</feature>
<dbReference type="InterPro" id="IPR025105">
    <property type="entry name" value="DUF4010"/>
</dbReference>
<dbReference type="EMBL" id="BMLK01000005">
    <property type="protein sequence ID" value="GGN46057.1"/>
    <property type="molecule type" value="Genomic_DNA"/>
</dbReference>
<gene>
    <name evidence="4" type="ORF">GCM10011349_12760</name>
</gene>
<feature type="transmembrane region" description="Helical" evidence="1">
    <location>
        <begin position="264"/>
        <end position="288"/>
    </location>
</feature>
<feature type="transmembrane region" description="Helical" evidence="1">
    <location>
        <begin position="145"/>
        <end position="163"/>
    </location>
</feature>
<dbReference type="Pfam" id="PF13194">
    <property type="entry name" value="DUF4010"/>
    <property type="match status" value="1"/>
</dbReference>
<dbReference type="PANTHER" id="PTHR39084">
    <property type="entry name" value="MEMBRANE PROTEIN-RELATED"/>
    <property type="match status" value="1"/>
</dbReference>
<evidence type="ECO:0000313" key="4">
    <source>
        <dbReference type="EMBL" id="GGN46057.1"/>
    </source>
</evidence>
<keyword evidence="5" id="KW-1185">Reference proteome</keyword>